<dbReference type="SUPFAM" id="SSF82185">
    <property type="entry name" value="Histone H3 K4-specific methyltransferase SET7/9 N-terminal domain"/>
    <property type="match status" value="1"/>
</dbReference>
<reference evidence="7" key="1">
    <citation type="submission" date="2025-08" db="UniProtKB">
        <authorList>
            <consortium name="RefSeq"/>
        </authorList>
    </citation>
    <scope>IDENTIFICATION</scope>
</reference>
<keyword evidence="3" id="KW-0968">Cytoplasmic vesicle</keyword>
<sequence length="211" mass="24391">MPVFKCPRKSEPLWKGWDQKAQKNGWRHQVCAVNGDHYVGEWKDNMKHGKGIQVWKKNGVIYEGDWKFGKREGYGALSLPDLQTGKYQRVYSGWWKGGMKSGYGIQFFGPKEYYEGEWCGNQRSENGNRYEGFWEKGMKNGSGRFFHLDHGQLFEGFWVDDVAKCGTMIDFGRDEAPAPTQFPIPKVKIIDPDGVLKEALAMFKKTEEERD</sequence>
<evidence type="ECO:0000256" key="1">
    <source>
        <dbReference type="ARBA" id="ARBA00004218"/>
    </source>
</evidence>
<evidence type="ECO:0000256" key="5">
    <source>
        <dbReference type="ARBA" id="ARBA00045851"/>
    </source>
</evidence>
<dbReference type="Pfam" id="PF02493">
    <property type="entry name" value="MORN"/>
    <property type="match status" value="3"/>
</dbReference>
<evidence type="ECO:0000256" key="2">
    <source>
        <dbReference type="ARBA" id="ARBA00022737"/>
    </source>
</evidence>
<dbReference type="PANTHER" id="PTHR46511">
    <property type="entry name" value="MORN REPEAT-CONTAINING PROTEIN 3"/>
    <property type="match status" value="1"/>
</dbReference>
<dbReference type="PANTHER" id="PTHR46511:SF1">
    <property type="entry name" value="MORN REPEAT-CONTAINING PROTEIN 3"/>
    <property type="match status" value="1"/>
</dbReference>
<dbReference type="GO" id="GO:0001669">
    <property type="term" value="C:acrosomal vesicle"/>
    <property type="evidence" value="ECO:0007669"/>
    <property type="project" value="UniProtKB-SubCell"/>
</dbReference>
<dbReference type="SMART" id="SM00698">
    <property type="entry name" value="MORN"/>
    <property type="match status" value="4"/>
</dbReference>
<protein>
    <recommendedName>
        <fullName evidence="4">MORN repeat-containing protein 3</fullName>
    </recommendedName>
</protein>
<dbReference type="RefSeq" id="XP_021561824.1">
    <property type="nucleotide sequence ID" value="XM_021706149.1"/>
</dbReference>
<name>A0A3Q0DCQ8_CARSF</name>
<dbReference type="InterPro" id="IPR052472">
    <property type="entry name" value="MORN3"/>
</dbReference>
<dbReference type="AlphaFoldDB" id="A0A3Q0DCQ8"/>
<dbReference type="KEGG" id="csyr:103275065"/>
<dbReference type="STRING" id="1868482.ENSTSYP00000022815"/>
<dbReference type="CTD" id="283385"/>
<evidence type="ECO:0000256" key="4">
    <source>
        <dbReference type="ARBA" id="ARBA00039854"/>
    </source>
</evidence>
<evidence type="ECO:0000313" key="6">
    <source>
        <dbReference type="Proteomes" id="UP000189704"/>
    </source>
</evidence>
<organism evidence="6 7">
    <name type="scientific">Carlito syrichta</name>
    <name type="common">Philippine tarsier</name>
    <name type="synonym">Tarsius syrichta</name>
    <dbReference type="NCBI Taxonomy" id="1868482"/>
    <lineage>
        <taxon>Eukaryota</taxon>
        <taxon>Metazoa</taxon>
        <taxon>Chordata</taxon>
        <taxon>Craniata</taxon>
        <taxon>Vertebrata</taxon>
        <taxon>Euteleostomi</taxon>
        <taxon>Mammalia</taxon>
        <taxon>Eutheria</taxon>
        <taxon>Euarchontoglires</taxon>
        <taxon>Primates</taxon>
        <taxon>Haplorrhini</taxon>
        <taxon>Tarsiiformes</taxon>
        <taxon>Tarsiidae</taxon>
        <taxon>Carlito</taxon>
    </lineage>
</organism>
<dbReference type="Gene3D" id="2.20.110.10">
    <property type="entry name" value="Histone H3 K4-specific methyltransferase SET7/9 N-terminal domain"/>
    <property type="match status" value="1"/>
</dbReference>
<dbReference type="OrthoDB" id="270720at2759"/>
<gene>
    <name evidence="7" type="primary">MORN3</name>
</gene>
<comment type="subcellular location">
    <subcellularLocation>
        <location evidence="1">Cytoplasmic vesicle</location>
        <location evidence="1">Secretory vesicle</location>
        <location evidence="1">Acrosome</location>
    </subcellularLocation>
</comment>
<keyword evidence="6" id="KW-1185">Reference proteome</keyword>
<evidence type="ECO:0000313" key="7">
    <source>
        <dbReference type="RefSeq" id="XP_021561824.1"/>
    </source>
</evidence>
<proteinExistence type="predicted"/>
<dbReference type="Proteomes" id="UP000189704">
    <property type="component" value="Unplaced"/>
</dbReference>
<comment type="function">
    <text evidence="5">Assembles a suppression complex (suppresome) by tethering SIRT1 and MDM2 to regulate composite modifications of p53/TP53. Confers both deacetylation-mediated functional inactivation, by SIRT1, and ubiquitination-dependent degradation, by MDM2, of p53/TP53, promoting a proliferative and cell survival behaviors. May play a role in the regulation of spermatogenesis.</text>
</comment>
<keyword evidence="2" id="KW-0677">Repeat</keyword>
<dbReference type="InterPro" id="IPR003409">
    <property type="entry name" value="MORN"/>
</dbReference>
<evidence type="ECO:0000256" key="3">
    <source>
        <dbReference type="ARBA" id="ARBA00023329"/>
    </source>
</evidence>
<accession>A0A3Q0DCQ8</accession>
<dbReference type="GeneID" id="103275065"/>